<protein>
    <submittedName>
        <fullName evidence="1">Uncharacterized protein</fullName>
    </submittedName>
</protein>
<dbReference type="EMBL" id="JALJOR010000012">
    <property type="protein sequence ID" value="KAK9807669.1"/>
    <property type="molecule type" value="Genomic_DNA"/>
</dbReference>
<evidence type="ECO:0000313" key="2">
    <source>
        <dbReference type="Proteomes" id="UP001489004"/>
    </source>
</evidence>
<keyword evidence="2" id="KW-1185">Reference proteome</keyword>
<reference evidence="1 2" key="1">
    <citation type="journal article" date="2024" name="Nat. Commun.">
        <title>Phylogenomics reveals the evolutionary origins of lichenization in chlorophyte algae.</title>
        <authorList>
            <person name="Puginier C."/>
            <person name="Libourel C."/>
            <person name="Otte J."/>
            <person name="Skaloud P."/>
            <person name="Haon M."/>
            <person name="Grisel S."/>
            <person name="Petersen M."/>
            <person name="Berrin J.G."/>
            <person name="Delaux P.M."/>
            <person name="Dal Grande F."/>
            <person name="Keller J."/>
        </authorList>
    </citation>
    <scope>NUCLEOTIDE SEQUENCE [LARGE SCALE GENOMIC DNA]</scope>
    <source>
        <strain evidence="1 2">SAG 2043</strain>
    </source>
</reference>
<dbReference type="Proteomes" id="UP001489004">
    <property type="component" value="Unassembled WGS sequence"/>
</dbReference>
<comment type="caution">
    <text evidence="1">The sequence shown here is derived from an EMBL/GenBank/DDBJ whole genome shotgun (WGS) entry which is preliminary data.</text>
</comment>
<organism evidence="1 2">
    <name type="scientific">[Myrmecia] bisecta</name>
    <dbReference type="NCBI Taxonomy" id="41462"/>
    <lineage>
        <taxon>Eukaryota</taxon>
        <taxon>Viridiplantae</taxon>
        <taxon>Chlorophyta</taxon>
        <taxon>core chlorophytes</taxon>
        <taxon>Trebouxiophyceae</taxon>
        <taxon>Trebouxiales</taxon>
        <taxon>Trebouxiaceae</taxon>
        <taxon>Myrmecia</taxon>
    </lineage>
</organism>
<accession>A0AAW1PD58</accession>
<evidence type="ECO:0000313" key="1">
    <source>
        <dbReference type="EMBL" id="KAK9807669.1"/>
    </source>
</evidence>
<sequence length="278" mass="31006">MALSRFDFERKWRGKANAVPEAKRGRDLKGLLYQYEVMDHLDSILRHHQGPLSDMPEALHTKLLVSLLHAYLQADKQLHFSEAVSMALPHLLKPHILSVCTTPEGGQSLSFPSNAGLENFQVMPQSLLKASMAIVFYQMAHMSDLVLLLSGIVTVAIQELLSPQDTAQLQALLQRHEPDFGIKDLLWVVAYARASAALTATHTRLLETKAAALDMIRLKPDMPVAHAMIGHVFMEFRDMVSACKYLEQGLQVADQTGDQWNACLLRFELAYALLTGAH</sequence>
<gene>
    <name evidence="1" type="ORF">WJX72_005829</name>
</gene>
<dbReference type="AlphaFoldDB" id="A0AAW1PD58"/>
<name>A0AAW1PD58_9CHLO</name>
<proteinExistence type="predicted"/>